<organism evidence="1 2">
    <name type="scientific">Clavispora lusitaniae</name>
    <name type="common">Candida lusitaniae</name>
    <dbReference type="NCBI Taxonomy" id="36911"/>
    <lineage>
        <taxon>Eukaryota</taxon>
        <taxon>Fungi</taxon>
        <taxon>Dikarya</taxon>
        <taxon>Ascomycota</taxon>
        <taxon>Saccharomycotina</taxon>
        <taxon>Pichiomycetes</taxon>
        <taxon>Metschnikowiaceae</taxon>
        <taxon>Clavispora</taxon>
    </lineage>
</organism>
<proteinExistence type="predicted"/>
<name>A0ACD0WFY0_CLALS</name>
<gene>
    <name evidence="1" type="ORF">EJF14_20045</name>
</gene>
<dbReference type="EMBL" id="CP038485">
    <property type="protein sequence ID" value="QFZ26150.1"/>
    <property type="molecule type" value="Genomic_DNA"/>
</dbReference>
<accession>A0ACD0WFY0</accession>
<protein>
    <submittedName>
        <fullName evidence="1">Uncharacterized protein</fullName>
    </submittedName>
</protein>
<reference evidence="2" key="1">
    <citation type="journal article" date="2019" name="MBio">
        <title>Comparative genomics for the elucidation of multidrug resistance (MDR) in Candida lusitaniae.</title>
        <authorList>
            <person name="Kannan A."/>
            <person name="Asner S.A."/>
            <person name="Trachsel E."/>
            <person name="Kelly S."/>
            <person name="Parker J."/>
            <person name="Sanglard D."/>
        </authorList>
    </citation>
    <scope>NUCLEOTIDE SEQUENCE [LARGE SCALE GENOMIC DNA]</scope>
    <source>
        <strain evidence="2">P1</strain>
    </source>
</reference>
<evidence type="ECO:0000313" key="2">
    <source>
        <dbReference type="Proteomes" id="UP000326582"/>
    </source>
</evidence>
<sequence length="604" mass="65835">MPAHICSSRCPRSFPSPSPDKNMSRNTSESSQKQSPKGGSFSSRGFVDPDLLPPQAPGSKRESYMSMLSHDSVQAAEIGEAVPVQMQDQQPKFVAGANDEEPEEQRELETEIETETEVEARGPTPAAASVTGSSVNIYTHPKEDSGTDGFDKEIFNKEPSESKMSETEYYTPAASSGVDPLEADPSKAEGVHENTSEPTSSSRDTTLSQNADLVTPNSPPSAPQAQAPQSTPGYAVSEEHDTDLESMFSEGQVPLGRLNTINAGAPAAPPSLSVNTGVDGTIPPRSRRRPVSEMISRPVRPSAGHRLSLNISEDLDRLMASATDLQEQEEQEKERERQEIENRGGDKEQKEGVEVVEDREHSERGHEKEKQARSGATSKRNSRYSTTRTNRDTGSPIDVRASCLSSTFSSDSFLTAEGGVLGSPRAPVALPKRPSPDNMQRARQASQKWGAGSDIEEVEGSEATVARAEAPEFAQSTAGEMLADQGEYYDVEEPVVITGPTRVRSVKDSIRHQRHKSKARSRRSGPKLRPFSYNTLINLLESINGTVVGEEFESLNLPAKEKQLIEKIVDSLSRLTSDMVTDESRYDVGIERLEKAHRALEGFL</sequence>
<dbReference type="Proteomes" id="UP000326582">
    <property type="component" value="Chromosome 2"/>
</dbReference>
<evidence type="ECO:0000313" key="1">
    <source>
        <dbReference type="EMBL" id="QFZ26150.1"/>
    </source>
</evidence>
<keyword evidence="2" id="KW-1185">Reference proteome</keyword>